<dbReference type="EMBL" id="LN483142">
    <property type="protein sequence ID" value="CED82853.1"/>
    <property type="molecule type" value="Genomic_DNA"/>
</dbReference>
<organism evidence="2">
    <name type="scientific">Phaffia rhodozyma</name>
    <name type="common">Yeast</name>
    <name type="synonym">Xanthophyllomyces dendrorhous</name>
    <dbReference type="NCBI Taxonomy" id="264483"/>
    <lineage>
        <taxon>Eukaryota</taxon>
        <taxon>Fungi</taxon>
        <taxon>Dikarya</taxon>
        <taxon>Basidiomycota</taxon>
        <taxon>Agaricomycotina</taxon>
        <taxon>Tremellomycetes</taxon>
        <taxon>Cystofilobasidiales</taxon>
        <taxon>Mrakiaceae</taxon>
        <taxon>Phaffia</taxon>
    </lineage>
</organism>
<accession>A0A0F7SS53</accession>
<evidence type="ECO:0000256" key="1">
    <source>
        <dbReference type="SAM" id="Phobius"/>
    </source>
</evidence>
<keyword evidence="1" id="KW-0812">Transmembrane</keyword>
<sequence length="128" mass="14432">MNFSYSLLVSDCLVSYRFRILPPVLTKSISLSLTLFLHVTVSHSDLDQIFTGRLHVLFLHIFLSSLFHASMYNLYLFLIDHLRSQNIHLADRESSPCDLVLGSAGENQTGAFGRNRKGAKKPVEIHTA</sequence>
<feature type="transmembrane region" description="Helical" evidence="1">
    <location>
        <begin position="20"/>
        <end position="37"/>
    </location>
</feature>
<evidence type="ECO:0000313" key="2">
    <source>
        <dbReference type="EMBL" id="CED82853.1"/>
    </source>
</evidence>
<protein>
    <submittedName>
        <fullName evidence="2">Uncharacterized protein</fullName>
    </submittedName>
</protein>
<keyword evidence="1" id="KW-0472">Membrane</keyword>
<name>A0A0F7SS53_PHARH</name>
<keyword evidence="1" id="KW-1133">Transmembrane helix</keyword>
<feature type="transmembrane region" description="Helical" evidence="1">
    <location>
        <begin position="57"/>
        <end position="78"/>
    </location>
</feature>
<proteinExistence type="predicted"/>
<dbReference type="AlphaFoldDB" id="A0A0F7SS53"/>
<reference evidence="2" key="1">
    <citation type="submission" date="2014-08" db="EMBL/GenBank/DDBJ databases">
        <authorList>
            <person name="Sharma Rahul"/>
            <person name="Thines Marco"/>
        </authorList>
    </citation>
    <scope>NUCLEOTIDE SEQUENCE</scope>
</reference>